<dbReference type="SUPFAM" id="SSF56112">
    <property type="entry name" value="Protein kinase-like (PK-like)"/>
    <property type="match status" value="1"/>
</dbReference>
<dbReference type="PANTHER" id="PTHR24188">
    <property type="entry name" value="ANKYRIN REPEAT PROTEIN"/>
    <property type="match status" value="1"/>
</dbReference>
<keyword evidence="5" id="KW-1185">Reference proteome</keyword>
<evidence type="ECO:0000259" key="4">
    <source>
        <dbReference type="PROSITE" id="PS50011"/>
    </source>
</evidence>
<feature type="domain" description="Protein kinase" evidence="4">
    <location>
        <begin position="303"/>
        <end position="606"/>
    </location>
</feature>
<sequence length="606" mass="66237">PWTSGQRQQVQELQQALMQLAALFACLLTISRASQACHQACRRGVKGLKWRRRRREQAGSALPGGARPAAPTLAATRASWRLQGVAAHEGQTMRPTCSFEKGANVRHLNNKGLSRCRSRWPLCAKRNLNMVLRHAGRRTSHCLDNTTRTLRETLTSAAQEGNTPREYRVLAGSSAAPSAGPTTGSWGRRGRIAFIAALNGHLDIIELLESKRADFELTDDRGNTPAILRSNRTTISKWSSSFLDKRCNVNHENCNRRTPIFSAGSLPVFQMLVEELADPEARELSGLRSRHGGAADSSNLEILKELRKLGVSLTRVNTRNGETALLGACQVGPDEVVKYLLKREGSDKNHKNITGGISPALRAAYNGLTDVVSVAGQCWSQYGHCGQRWDTPILCAAPARNQEMVGAPARPRLQGKVSAKNNRGRTLVWFAAKSGNLELVEYPGAGLDASFKRWNIMCENDGSKKPIGEGGLRQGVQGHPRTSTSSVAVKVVQLRGLMSEQTTAHPEGAVHRDIKCSNIMLSNEGIIKLIDFGLAKEIFTTTVAYLELQPVRHAVLHGARAAGLQRRPRNLRDFYAKCVIKDPEHAAQHGRPPAAPFPGGPLRPNI</sequence>
<evidence type="ECO:0000313" key="5">
    <source>
        <dbReference type="Proteomes" id="UP000095280"/>
    </source>
</evidence>
<dbReference type="AlphaFoldDB" id="A0A1I8FA31"/>
<dbReference type="WBParaSite" id="maker-unitig_24930-snap-gene-0.1-mRNA-1">
    <property type="protein sequence ID" value="maker-unitig_24930-snap-gene-0.1-mRNA-1"/>
    <property type="gene ID" value="maker-unitig_24930-snap-gene-0.1"/>
</dbReference>
<reference evidence="6" key="1">
    <citation type="submission" date="2016-11" db="UniProtKB">
        <authorList>
            <consortium name="WormBaseParasite"/>
        </authorList>
    </citation>
    <scope>IDENTIFICATION</scope>
</reference>
<dbReference type="Pfam" id="PF00023">
    <property type="entry name" value="Ank"/>
    <property type="match status" value="1"/>
</dbReference>
<feature type="region of interest" description="Disordered" evidence="3">
    <location>
        <begin position="585"/>
        <end position="606"/>
    </location>
</feature>
<evidence type="ECO:0000313" key="6">
    <source>
        <dbReference type="WBParaSite" id="maker-unitig_24930-snap-gene-0.1-mRNA-1"/>
    </source>
</evidence>
<keyword evidence="2" id="KW-0040">ANK repeat</keyword>
<dbReference type="PANTHER" id="PTHR24188:SF29">
    <property type="entry name" value="GH09064P"/>
    <property type="match status" value="1"/>
</dbReference>
<evidence type="ECO:0000256" key="2">
    <source>
        <dbReference type="ARBA" id="ARBA00023043"/>
    </source>
</evidence>
<dbReference type="InterPro" id="IPR011009">
    <property type="entry name" value="Kinase-like_dom_sf"/>
</dbReference>
<dbReference type="InterPro" id="IPR036770">
    <property type="entry name" value="Ankyrin_rpt-contain_sf"/>
</dbReference>
<dbReference type="SUPFAM" id="SSF48403">
    <property type="entry name" value="Ankyrin repeat"/>
    <property type="match status" value="1"/>
</dbReference>
<dbReference type="PROSITE" id="PS50011">
    <property type="entry name" value="PROTEIN_KINASE_DOM"/>
    <property type="match status" value="1"/>
</dbReference>
<dbReference type="Gene3D" id="1.25.40.20">
    <property type="entry name" value="Ankyrin repeat-containing domain"/>
    <property type="match status" value="2"/>
</dbReference>
<organism evidence="5 6">
    <name type="scientific">Macrostomum lignano</name>
    <dbReference type="NCBI Taxonomy" id="282301"/>
    <lineage>
        <taxon>Eukaryota</taxon>
        <taxon>Metazoa</taxon>
        <taxon>Spiralia</taxon>
        <taxon>Lophotrochozoa</taxon>
        <taxon>Platyhelminthes</taxon>
        <taxon>Rhabditophora</taxon>
        <taxon>Macrostomorpha</taxon>
        <taxon>Macrostomida</taxon>
        <taxon>Macrostomidae</taxon>
        <taxon>Macrostomum</taxon>
    </lineage>
</organism>
<proteinExistence type="predicted"/>
<dbReference type="Gene3D" id="1.10.510.10">
    <property type="entry name" value="Transferase(Phosphotransferase) domain 1"/>
    <property type="match status" value="1"/>
</dbReference>
<keyword evidence="1" id="KW-0677">Repeat</keyword>
<dbReference type="Proteomes" id="UP000095280">
    <property type="component" value="Unplaced"/>
</dbReference>
<dbReference type="InterPro" id="IPR002110">
    <property type="entry name" value="Ankyrin_rpt"/>
</dbReference>
<dbReference type="GO" id="GO:0005524">
    <property type="term" value="F:ATP binding"/>
    <property type="evidence" value="ECO:0007669"/>
    <property type="project" value="InterPro"/>
</dbReference>
<protein>
    <submittedName>
        <fullName evidence="6">Protein kinase domain-containing protein</fullName>
    </submittedName>
</protein>
<name>A0A1I8FA31_9PLAT</name>
<dbReference type="Pfam" id="PF00069">
    <property type="entry name" value="Pkinase"/>
    <property type="match status" value="1"/>
</dbReference>
<feature type="compositionally biased region" description="Pro residues" evidence="3">
    <location>
        <begin position="593"/>
        <end position="606"/>
    </location>
</feature>
<dbReference type="GO" id="GO:0004672">
    <property type="term" value="F:protein kinase activity"/>
    <property type="evidence" value="ECO:0007669"/>
    <property type="project" value="InterPro"/>
</dbReference>
<dbReference type="SMART" id="SM00248">
    <property type="entry name" value="ANK"/>
    <property type="match status" value="2"/>
</dbReference>
<dbReference type="InterPro" id="IPR000719">
    <property type="entry name" value="Prot_kinase_dom"/>
</dbReference>
<accession>A0A1I8FA31</accession>
<evidence type="ECO:0000256" key="1">
    <source>
        <dbReference type="ARBA" id="ARBA00022737"/>
    </source>
</evidence>
<evidence type="ECO:0000256" key="3">
    <source>
        <dbReference type="SAM" id="MobiDB-lite"/>
    </source>
</evidence>